<feature type="domain" description="N-acetyltransferase" evidence="1">
    <location>
        <begin position="27"/>
        <end position="171"/>
    </location>
</feature>
<dbReference type="GO" id="GO:0008999">
    <property type="term" value="F:protein-N-terminal-alanine acetyltransferase activity"/>
    <property type="evidence" value="ECO:0007669"/>
    <property type="project" value="TreeGrafter"/>
</dbReference>
<dbReference type="GO" id="GO:0005737">
    <property type="term" value="C:cytoplasm"/>
    <property type="evidence" value="ECO:0007669"/>
    <property type="project" value="TreeGrafter"/>
</dbReference>
<dbReference type="EMBL" id="DF196819">
    <property type="protein sequence ID" value="GAD30136.1"/>
    <property type="molecule type" value="Genomic_DNA"/>
</dbReference>
<keyword evidence="2" id="KW-0808">Transferase</keyword>
<dbReference type="RefSeq" id="WP_023932738.1">
    <property type="nucleotide sequence ID" value="NZ_DF196819.1"/>
</dbReference>
<proteinExistence type="predicted"/>
<dbReference type="Pfam" id="PF13302">
    <property type="entry name" value="Acetyltransf_3"/>
    <property type="match status" value="1"/>
</dbReference>
<evidence type="ECO:0000313" key="2">
    <source>
        <dbReference type="EMBL" id="GAD30136.1"/>
    </source>
</evidence>
<dbReference type="InterPro" id="IPR051908">
    <property type="entry name" value="Ribosomal_N-acetyltransferase"/>
</dbReference>
<dbReference type="eggNOG" id="COG1670">
    <property type="taxonomic scope" value="Bacteria"/>
</dbReference>
<dbReference type="GO" id="GO:1990189">
    <property type="term" value="F:protein N-terminal-serine acetyltransferase activity"/>
    <property type="evidence" value="ECO:0007669"/>
    <property type="project" value="TreeGrafter"/>
</dbReference>
<dbReference type="InterPro" id="IPR000182">
    <property type="entry name" value="GNAT_dom"/>
</dbReference>
<name>A0A0U1P5Z7_PHOLE</name>
<dbReference type="SUPFAM" id="SSF55729">
    <property type="entry name" value="Acyl-CoA N-acyltransferases (Nat)"/>
    <property type="match status" value="1"/>
</dbReference>
<dbReference type="InterPro" id="IPR016181">
    <property type="entry name" value="Acyl_CoA_acyltransferase"/>
</dbReference>
<organism evidence="2 3">
    <name type="scientific">Photobacterium leiognathi lrivu.4.1</name>
    <dbReference type="NCBI Taxonomy" id="1248232"/>
    <lineage>
        <taxon>Bacteria</taxon>
        <taxon>Pseudomonadati</taxon>
        <taxon>Pseudomonadota</taxon>
        <taxon>Gammaproteobacteria</taxon>
        <taxon>Vibrionales</taxon>
        <taxon>Vibrionaceae</taxon>
        <taxon>Photobacterium</taxon>
    </lineage>
</organism>
<dbReference type="AlphaFoldDB" id="A0A0U1P5Z7"/>
<dbReference type="HOGENOM" id="CLU_013985_3_0_6"/>
<dbReference type="PANTHER" id="PTHR43441:SF2">
    <property type="entry name" value="FAMILY ACETYLTRANSFERASE, PUTATIVE (AFU_ORTHOLOGUE AFUA_7G00850)-RELATED"/>
    <property type="match status" value="1"/>
</dbReference>
<protein>
    <submittedName>
        <fullName evidence="2">Acetyltransferase family protein</fullName>
    </submittedName>
</protein>
<dbReference type="Proteomes" id="UP000030675">
    <property type="component" value="Unassembled WGS sequence"/>
</dbReference>
<sequence>MKLDFELSTPRLTLRPFKNADLSDFLTAVHESTADLSPWLEWCDSSFDQHDAHEWINASRLSWQTDFSYEFAIFNRFDDEFLGTVSLSAIIPMSNSANLGYWIRSSYHQQGFATEANTAAVQFAFQMLGLTRLEIVTHIDNYASQKTAKACNAQFECEARNRIFYHNKPLDGLVFSLVPTDLMM</sequence>
<dbReference type="PANTHER" id="PTHR43441">
    <property type="entry name" value="RIBOSOMAL-PROTEIN-SERINE ACETYLTRANSFERASE"/>
    <property type="match status" value="1"/>
</dbReference>
<evidence type="ECO:0000313" key="3">
    <source>
        <dbReference type="Proteomes" id="UP000030675"/>
    </source>
</evidence>
<reference evidence="3" key="1">
    <citation type="submission" date="2012-12" db="EMBL/GenBank/DDBJ databases">
        <title>Genome Sequence of Photobacterium leiognathi lrivu.4.1.</title>
        <authorList>
            <person name="Urbanczyk H."/>
            <person name="Ogura Y."/>
            <person name="Hayashi T."/>
            <person name="Dunlap P.V."/>
        </authorList>
    </citation>
    <scope>NUCLEOTIDE SEQUENCE [LARGE SCALE GENOMIC DNA]</scope>
    <source>
        <strain evidence="3">lrivu.4.1</strain>
    </source>
</reference>
<dbReference type="PROSITE" id="PS51186">
    <property type="entry name" value="GNAT"/>
    <property type="match status" value="1"/>
</dbReference>
<evidence type="ECO:0000259" key="1">
    <source>
        <dbReference type="PROSITE" id="PS51186"/>
    </source>
</evidence>
<accession>A0A0U1P5Z7</accession>
<gene>
    <name evidence="2" type="ORF">PLEI_1791</name>
</gene>
<dbReference type="Gene3D" id="3.40.630.30">
    <property type="match status" value="1"/>
</dbReference>